<sequence length="77" mass="8700">MSPDEWQAHVTTEAALAMGRWLEARGRLDRPIASLTRRDLECMASNAISRFIVLSSERRTAAPDKEERDTLDLLLMG</sequence>
<dbReference type="OrthoDB" id="7690035at2"/>
<gene>
    <name evidence="1" type="ORF">JSE7799_00428</name>
</gene>
<evidence type="ECO:0000313" key="1">
    <source>
        <dbReference type="EMBL" id="CUH18119.1"/>
    </source>
</evidence>
<organism evidence="1 2">
    <name type="scientific">Jannaschia seosinensis</name>
    <dbReference type="NCBI Taxonomy" id="313367"/>
    <lineage>
        <taxon>Bacteria</taxon>
        <taxon>Pseudomonadati</taxon>
        <taxon>Pseudomonadota</taxon>
        <taxon>Alphaproteobacteria</taxon>
        <taxon>Rhodobacterales</taxon>
        <taxon>Roseobacteraceae</taxon>
        <taxon>Jannaschia</taxon>
    </lineage>
</organism>
<proteinExistence type="predicted"/>
<evidence type="ECO:0000313" key="2">
    <source>
        <dbReference type="Proteomes" id="UP000049455"/>
    </source>
</evidence>
<name>A0A0M7B6W7_9RHOB</name>
<dbReference type="AlphaFoldDB" id="A0A0M7B6W7"/>
<protein>
    <submittedName>
        <fullName evidence="1">Uncharacterized protein</fullName>
    </submittedName>
</protein>
<dbReference type="RefSeq" id="WP_055662132.1">
    <property type="nucleotide sequence ID" value="NZ_CYPR01000019.1"/>
</dbReference>
<reference evidence="1 2" key="1">
    <citation type="submission" date="2015-09" db="EMBL/GenBank/DDBJ databases">
        <authorList>
            <person name="Jackson K.R."/>
            <person name="Lunt B.L."/>
            <person name="Fisher J.N.B."/>
            <person name="Gardner A.V."/>
            <person name="Bailey M.E."/>
            <person name="Deus L.M."/>
            <person name="Earl A.S."/>
            <person name="Gibby P.D."/>
            <person name="Hartmann K.A."/>
            <person name="Liu J.E."/>
            <person name="Manci A.M."/>
            <person name="Nielsen D.A."/>
            <person name="Solomon M.B."/>
            <person name="Breakwell D.P."/>
            <person name="Burnett S.H."/>
            <person name="Grose J.H."/>
        </authorList>
    </citation>
    <scope>NUCLEOTIDE SEQUENCE [LARGE SCALE GENOMIC DNA]</scope>
    <source>
        <strain evidence="1 2">CECT 7799</strain>
    </source>
</reference>
<dbReference type="STRING" id="313367.JSE7799_00428"/>
<dbReference type="EMBL" id="CYPR01000019">
    <property type="protein sequence ID" value="CUH18119.1"/>
    <property type="molecule type" value="Genomic_DNA"/>
</dbReference>
<dbReference type="Proteomes" id="UP000049455">
    <property type="component" value="Unassembled WGS sequence"/>
</dbReference>
<accession>A0A0M7B6W7</accession>
<keyword evidence="2" id="KW-1185">Reference proteome</keyword>